<evidence type="ECO:0000313" key="1">
    <source>
        <dbReference type="EMBL" id="QEG57038.1"/>
    </source>
</evidence>
<dbReference type="SUPFAM" id="SSF56672">
    <property type="entry name" value="DNA/RNA polymerases"/>
    <property type="match status" value="1"/>
</dbReference>
<gene>
    <name evidence="1" type="ORF">PPIT_000142</name>
</gene>
<reference evidence="1" key="1">
    <citation type="journal article" date="2019" name="Genome Biol. Evol.">
        <title>Evidence of extensive intraspecific noncoding reshuffling in a 169-kb mitochondrial genome of a basidiomycetous fungus.</title>
        <authorList>
            <person name="Lee H.H."/>
            <person name="Ke H.M."/>
            <person name="Lin C.I."/>
            <person name="Lee T.J."/>
            <person name="Chung C.L."/>
            <person name="Tsai I.J."/>
        </authorList>
    </citation>
    <scope>NUCLEOTIDE SEQUENCE</scope>
    <source>
        <strain evidence="1">BCRC 35384</strain>
    </source>
</reference>
<reference evidence="1" key="2">
    <citation type="submission" date="2019-03" db="EMBL/GenBank/DDBJ databases">
        <authorList>
            <person name="Lee H.-H."/>
            <person name="Tsai I.J."/>
        </authorList>
    </citation>
    <scope>NUCLEOTIDE SEQUENCE</scope>
    <source>
        <strain evidence="1">BCRC 35384</strain>
    </source>
</reference>
<dbReference type="AlphaFoldDB" id="A0A5B9R9B0"/>
<sequence length="231" mass="26558">MNHQNTFQWDPELDKHLIIDSEKAKEYHNKYVVTNVIDLGNNKELISYYKPISNKMENNKPSSKNISIPLALAITSYARIHMSYLKNIAQLCGLSILYMDTDSLSLNGKLDPNYIGTELGKLKLEHVFNEVVFLSPKVYAGKTDTYEYVKVKGLKNHISFDQMKPLLNKDESLKINQDKWYKHFGEGNIAVKNEIYTLMITDNKRELIFNETGIFKDTKPYVLSNGAIINS</sequence>
<proteinExistence type="predicted"/>
<name>A0A5B9R9B0_9AGAM</name>
<dbReference type="InterPro" id="IPR043502">
    <property type="entry name" value="DNA/RNA_pol_sf"/>
</dbReference>
<dbReference type="Gene3D" id="3.90.1600.10">
    <property type="entry name" value="Palm domain of DNA polymerase"/>
    <property type="match status" value="1"/>
</dbReference>
<dbReference type="EMBL" id="MK623257">
    <property type="protein sequence ID" value="QEG57038.1"/>
    <property type="molecule type" value="Genomic_DNA"/>
</dbReference>
<organism evidence="1">
    <name type="scientific">Porodaedalea pini</name>
    <dbReference type="NCBI Taxonomy" id="108901"/>
    <lineage>
        <taxon>Eukaryota</taxon>
        <taxon>Fungi</taxon>
        <taxon>Dikarya</taxon>
        <taxon>Basidiomycota</taxon>
        <taxon>Agaricomycotina</taxon>
        <taxon>Agaricomycetes</taxon>
        <taxon>Hymenochaetales</taxon>
        <taxon>Hymenochaetaceae</taxon>
        <taxon>Porodaedalea</taxon>
    </lineage>
</organism>
<protein>
    <submittedName>
        <fullName evidence="1">Uncharacterized protein</fullName>
    </submittedName>
</protein>
<dbReference type="InterPro" id="IPR023211">
    <property type="entry name" value="DNA_pol_palm_dom_sf"/>
</dbReference>
<keyword evidence="1" id="KW-0496">Mitochondrion</keyword>
<accession>A0A5B9R9B0</accession>
<geneLocation type="mitochondrion" evidence="1"/>